<gene>
    <name evidence="1" type="ORF">MAR_020289</name>
</gene>
<organism evidence="1 2">
    <name type="scientific">Mya arenaria</name>
    <name type="common">Soft-shell clam</name>
    <dbReference type="NCBI Taxonomy" id="6604"/>
    <lineage>
        <taxon>Eukaryota</taxon>
        <taxon>Metazoa</taxon>
        <taxon>Spiralia</taxon>
        <taxon>Lophotrochozoa</taxon>
        <taxon>Mollusca</taxon>
        <taxon>Bivalvia</taxon>
        <taxon>Autobranchia</taxon>
        <taxon>Heteroconchia</taxon>
        <taxon>Euheterodonta</taxon>
        <taxon>Imparidentia</taxon>
        <taxon>Neoheterodontei</taxon>
        <taxon>Myida</taxon>
        <taxon>Myoidea</taxon>
        <taxon>Myidae</taxon>
        <taxon>Mya</taxon>
    </lineage>
</organism>
<accession>A0ABY7E511</accession>
<keyword evidence="2" id="KW-1185">Reference proteome</keyword>
<reference evidence="1" key="1">
    <citation type="submission" date="2022-11" db="EMBL/GenBank/DDBJ databases">
        <title>Centuries of genome instability and evolution in soft-shell clam transmissible cancer (bioRxiv).</title>
        <authorList>
            <person name="Hart S.F.M."/>
            <person name="Yonemitsu M.A."/>
            <person name="Giersch R.M."/>
            <person name="Beal B.F."/>
            <person name="Arriagada G."/>
            <person name="Davis B.W."/>
            <person name="Ostrander E.A."/>
            <person name="Goff S.P."/>
            <person name="Metzger M.J."/>
        </authorList>
    </citation>
    <scope>NUCLEOTIDE SEQUENCE</scope>
    <source>
        <strain evidence="1">MELC-2E11</strain>
        <tissue evidence="1">Siphon/mantle</tissue>
    </source>
</reference>
<proteinExistence type="predicted"/>
<protein>
    <submittedName>
        <fullName evidence="1">Uncharacterized protein</fullName>
    </submittedName>
</protein>
<dbReference type="EMBL" id="CP111016">
    <property type="protein sequence ID" value="WAR04920.1"/>
    <property type="molecule type" value="Genomic_DNA"/>
</dbReference>
<dbReference type="Proteomes" id="UP001164746">
    <property type="component" value="Chromosome 5"/>
</dbReference>
<sequence length="349" mass="40468">MVQGWMVMKIVVGGTLIKMVLGVTVMKTVQGWMVMKIVLCGTRKRTIKPKTETPGKSVMHLRREMMADCTGNVRDVRNGSILVAWDFKLETWAISYVPDDRLEDEHKDLNLYLIGYEKTLKEMNSGFKRVLQLLSYTENQSKMDWLQRHCSFVERLSTLKEQRNGFGWAIFTNVARDAILTNIYDNVLEEDPKRIYSGLSRLIGLSNAKLKSAWKKDSSLAERYARDVLWKEAMIAIMLKLFRCSYHSANKDLSSTEDWTAPGAELKQRCLNLQNIHDPIDKLLHQSNLSVEHCIVSFRPQNVTVYKSAYEHPYLMRLFSRLQNVTVYKSAYEHPYLMRLFSRLQNPGV</sequence>
<evidence type="ECO:0000313" key="2">
    <source>
        <dbReference type="Proteomes" id="UP001164746"/>
    </source>
</evidence>
<evidence type="ECO:0000313" key="1">
    <source>
        <dbReference type="EMBL" id="WAR04920.1"/>
    </source>
</evidence>
<name>A0ABY7E511_MYAAR</name>